<dbReference type="PANTHER" id="PTHR36380">
    <property type="entry name" value="BNAA03G58330D PROTEIN"/>
    <property type="match status" value="1"/>
</dbReference>
<accession>A0ABD1S2F8</accession>
<dbReference type="EMBL" id="JBFOLJ010000011">
    <property type="protein sequence ID" value="KAL2494913.1"/>
    <property type="molecule type" value="Genomic_DNA"/>
</dbReference>
<protein>
    <submittedName>
        <fullName evidence="2">Uncharacterized protein</fullName>
    </submittedName>
</protein>
<proteinExistence type="predicted"/>
<dbReference type="Proteomes" id="UP001604277">
    <property type="component" value="Unassembled WGS sequence"/>
</dbReference>
<reference evidence="3" key="1">
    <citation type="submission" date="2024-07" db="EMBL/GenBank/DDBJ databases">
        <title>Two chromosome-level genome assemblies of Korean endemic species Abeliophyllum distichum and Forsythia ovata (Oleaceae).</title>
        <authorList>
            <person name="Jang H."/>
        </authorList>
    </citation>
    <scope>NUCLEOTIDE SEQUENCE [LARGE SCALE GENOMIC DNA]</scope>
</reference>
<keyword evidence="3" id="KW-1185">Reference proteome</keyword>
<feature type="compositionally biased region" description="Low complexity" evidence="1">
    <location>
        <begin position="623"/>
        <end position="632"/>
    </location>
</feature>
<dbReference type="InterPro" id="IPR038777">
    <property type="entry name" value="At4g18490-like"/>
</dbReference>
<name>A0ABD1S2F8_9LAMI</name>
<feature type="compositionally biased region" description="Polar residues" evidence="1">
    <location>
        <begin position="770"/>
        <end position="786"/>
    </location>
</feature>
<feature type="region of interest" description="Disordered" evidence="1">
    <location>
        <begin position="728"/>
        <end position="752"/>
    </location>
</feature>
<feature type="compositionally biased region" description="Polar residues" evidence="1">
    <location>
        <begin position="592"/>
        <end position="610"/>
    </location>
</feature>
<feature type="compositionally biased region" description="Basic and acidic residues" evidence="1">
    <location>
        <begin position="92"/>
        <end position="106"/>
    </location>
</feature>
<feature type="compositionally biased region" description="Basic and acidic residues" evidence="1">
    <location>
        <begin position="139"/>
        <end position="164"/>
    </location>
</feature>
<dbReference type="AlphaFoldDB" id="A0ABD1S2F8"/>
<comment type="caution">
    <text evidence="2">The sequence shown here is derived from an EMBL/GenBank/DDBJ whole genome shotgun (WGS) entry which is preliminary data.</text>
</comment>
<feature type="region of interest" description="Disordered" evidence="1">
    <location>
        <begin position="87"/>
        <end position="114"/>
    </location>
</feature>
<evidence type="ECO:0000256" key="1">
    <source>
        <dbReference type="SAM" id="MobiDB-lite"/>
    </source>
</evidence>
<feature type="compositionally biased region" description="Polar residues" evidence="1">
    <location>
        <begin position="728"/>
        <end position="740"/>
    </location>
</feature>
<feature type="region of interest" description="Disordered" evidence="1">
    <location>
        <begin position="592"/>
        <end position="635"/>
    </location>
</feature>
<feature type="region of interest" description="Disordered" evidence="1">
    <location>
        <begin position="138"/>
        <end position="217"/>
    </location>
</feature>
<dbReference type="PANTHER" id="PTHR36380:SF1">
    <property type="entry name" value="OS01G0755100 PROTEIN"/>
    <property type="match status" value="1"/>
</dbReference>
<evidence type="ECO:0000313" key="2">
    <source>
        <dbReference type="EMBL" id="KAL2494913.1"/>
    </source>
</evidence>
<evidence type="ECO:0000313" key="3">
    <source>
        <dbReference type="Proteomes" id="UP001604277"/>
    </source>
</evidence>
<organism evidence="2 3">
    <name type="scientific">Forsythia ovata</name>
    <dbReference type="NCBI Taxonomy" id="205694"/>
    <lineage>
        <taxon>Eukaryota</taxon>
        <taxon>Viridiplantae</taxon>
        <taxon>Streptophyta</taxon>
        <taxon>Embryophyta</taxon>
        <taxon>Tracheophyta</taxon>
        <taxon>Spermatophyta</taxon>
        <taxon>Magnoliopsida</taxon>
        <taxon>eudicotyledons</taxon>
        <taxon>Gunneridae</taxon>
        <taxon>Pentapetalae</taxon>
        <taxon>asterids</taxon>
        <taxon>lamiids</taxon>
        <taxon>Lamiales</taxon>
        <taxon>Oleaceae</taxon>
        <taxon>Forsythieae</taxon>
        <taxon>Forsythia</taxon>
    </lineage>
</organism>
<gene>
    <name evidence="2" type="ORF">Fot_38670</name>
</gene>
<feature type="region of interest" description="Disordered" evidence="1">
    <location>
        <begin position="767"/>
        <end position="813"/>
    </location>
</feature>
<feature type="region of interest" description="Disordered" evidence="1">
    <location>
        <begin position="497"/>
        <end position="528"/>
    </location>
</feature>
<feature type="compositionally biased region" description="Basic and acidic residues" evidence="1">
    <location>
        <begin position="788"/>
        <end position="809"/>
    </location>
</feature>
<sequence length="895" mass="97958">MEASQKGASSGNLKEKNSLLDLDIGNDFITSWKSMSMAEDNAMDFDFAPVSKDKKKSFNFDKADMDFNLDADFGKISSFNMDMPDLDISSPFKKDGKSREKSKEESANGNNKANADHFSFALDFEELGNFSFESSLSKECTKAEKNKDIETFSKRSECQDEKGPSHTKFIENTSTSKNELFEKPLSPGNATTSDMDTQVDRSAGIHSPSEKSPSKLVMDDIGSSNFSTAIDPVASQKERMSLDKPFSSSRQQNICQFKKTVSPEPVHQEACITNVVIQDLSAHSVSGNEASQITGSQLQEVGTMDKNLTSSIGEQNVMEKPIADSDSSSKNTKVENSYPQAVAVSENNDGEESQVGTENHSFICNKERNEHGRGDSIVQNSSITSVVTGSKKTNSENQGPTSEILKAPLTSKPVDNFMSEKERGPLVTRSRFFMGPDQAEPYVQKAPSAQTTASSLSSKKMCLTQPSLLDEKSDQDTKDAVGDGKLASFPLQHSRAARREHNQPGNLESCKGVTIDRQGTSADGSQDGIKLNESFPTQDQDVVDGKSAQKEIQKNAKNVDTFSLNMQMSKTTVQNHPNLRISASATTSLLTMKNSSAEVEKSSPVNSGRRNPNPCGLNLSRNSGSDVDSSKSVSHKDVKCLGNSTQNQILLGNEPSKITHSASDTASLLTRKNTCAEAKKFTQVNTGGGNLDLCGLRLSRTSESDHDLTRSVGHKDVNSLGNITQNKLWSGNESSSSTRGTLKITPSPPSLKRKTLEEFNASMMLLNPSKRLSQSPSDNRNFTATSERVVDKKVSNHENQEDDSTKRNFDNCQDSTLDAPHEMNTKELDAPFSEENNTYVGQAEACTKELEDICNMLSKKHEEAKEILVCAIVNNNKLLMLNHPLYEEKISFQLF</sequence>